<evidence type="ECO:0000256" key="1">
    <source>
        <dbReference type="ARBA" id="ARBA00006499"/>
    </source>
</evidence>
<evidence type="ECO:0000313" key="4">
    <source>
        <dbReference type="EMBL" id="WEW61396.1"/>
    </source>
</evidence>
<dbReference type="InterPro" id="IPR050565">
    <property type="entry name" value="LYPA1-2/EST-like"/>
</dbReference>
<dbReference type="GO" id="GO:0052689">
    <property type="term" value="F:carboxylic ester hydrolase activity"/>
    <property type="evidence" value="ECO:0007669"/>
    <property type="project" value="TreeGrafter"/>
</dbReference>
<protein>
    <recommendedName>
        <fullName evidence="3">Phospholipase/carboxylesterase/thioesterase domain-containing protein</fullName>
    </recommendedName>
</protein>
<dbReference type="Proteomes" id="UP001219355">
    <property type="component" value="Chromosome 5"/>
</dbReference>
<dbReference type="EMBL" id="CP120631">
    <property type="protein sequence ID" value="WEW61396.1"/>
    <property type="molecule type" value="Genomic_DNA"/>
</dbReference>
<organism evidence="4 5">
    <name type="scientific">Emydomyces testavorans</name>
    <dbReference type="NCBI Taxonomy" id="2070801"/>
    <lineage>
        <taxon>Eukaryota</taxon>
        <taxon>Fungi</taxon>
        <taxon>Dikarya</taxon>
        <taxon>Ascomycota</taxon>
        <taxon>Pezizomycotina</taxon>
        <taxon>Eurotiomycetes</taxon>
        <taxon>Eurotiomycetidae</taxon>
        <taxon>Onygenales</taxon>
        <taxon>Nannizziopsiaceae</taxon>
        <taxon>Emydomyces</taxon>
    </lineage>
</organism>
<evidence type="ECO:0000313" key="5">
    <source>
        <dbReference type="Proteomes" id="UP001219355"/>
    </source>
</evidence>
<dbReference type="GO" id="GO:0005737">
    <property type="term" value="C:cytoplasm"/>
    <property type="evidence" value="ECO:0007669"/>
    <property type="project" value="TreeGrafter"/>
</dbReference>
<dbReference type="SUPFAM" id="SSF53474">
    <property type="entry name" value="alpha/beta-Hydrolases"/>
    <property type="match status" value="1"/>
</dbReference>
<reference evidence="4" key="1">
    <citation type="submission" date="2023-03" db="EMBL/GenBank/DDBJ databases">
        <title>Emydomyces testavorans Genome Sequence.</title>
        <authorList>
            <person name="Hoyer L."/>
        </authorList>
    </citation>
    <scope>NUCLEOTIDE SEQUENCE</scope>
    <source>
        <strain evidence="4">16-2883</strain>
    </source>
</reference>
<dbReference type="AlphaFoldDB" id="A0AAF0DM81"/>
<feature type="compositionally biased region" description="Basic and acidic residues" evidence="2">
    <location>
        <begin position="198"/>
        <end position="208"/>
    </location>
</feature>
<name>A0AAF0DM81_9EURO</name>
<gene>
    <name evidence="4" type="ORF">PRK78_006886</name>
</gene>
<evidence type="ECO:0000256" key="2">
    <source>
        <dbReference type="SAM" id="MobiDB-lite"/>
    </source>
</evidence>
<feature type="domain" description="Phospholipase/carboxylesterase/thioesterase" evidence="3">
    <location>
        <begin position="18"/>
        <end position="169"/>
    </location>
</feature>
<dbReference type="InterPro" id="IPR003140">
    <property type="entry name" value="PLipase/COase/thioEstase"/>
</dbReference>
<dbReference type="PANTHER" id="PTHR10655:SF63">
    <property type="entry name" value="PHOSPHOLIPASE_CARBOXYLESTERASE_THIOESTERASE DOMAIN-CONTAINING PROTEIN"/>
    <property type="match status" value="1"/>
</dbReference>
<dbReference type="GO" id="GO:0008474">
    <property type="term" value="F:palmitoyl-(protein) hydrolase activity"/>
    <property type="evidence" value="ECO:0007669"/>
    <property type="project" value="TreeGrafter"/>
</dbReference>
<feature type="domain" description="Phospholipase/carboxylesterase/thioesterase" evidence="3">
    <location>
        <begin position="258"/>
        <end position="319"/>
    </location>
</feature>
<dbReference type="Pfam" id="PF02230">
    <property type="entry name" value="Abhydrolase_2"/>
    <property type="match status" value="2"/>
</dbReference>
<proteinExistence type="inferred from homology"/>
<dbReference type="PANTHER" id="PTHR10655">
    <property type="entry name" value="LYSOPHOSPHOLIPASE-RELATED"/>
    <property type="match status" value="1"/>
</dbReference>
<keyword evidence="5" id="KW-1185">Reference proteome</keyword>
<dbReference type="Gene3D" id="3.40.50.1820">
    <property type="entry name" value="alpha/beta hydrolase"/>
    <property type="match status" value="1"/>
</dbReference>
<dbReference type="InterPro" id="IPR029058">
    <property type="entry name" value="AB_hydrolase_fold"/>
</dbReference>
<feature type="region of interest" description="Disordered" evidence="2">
    <location>
        <begin position="177"/>
        <end position="208"/>
    </location>
</feature>
<evidence type="ECO:0000259" key="3">
    <source>
        <dbReference type="Pfam" id="PF02230"/>
    </source>
</evidence>
<sequence length="328" mass="36210">MASQKPYPALLVVPPLQSNSHTHTLILLHGLGSNAERFGPELLESSNLPAQLPTVKFVFPTAIKQRSTFLKRIPVNQWFNFSSLDDPNERTELQIDGLCQTAAFLRKTVEHEAALLGTGGYQRVVLGGLSQGCAASVFALLGGGFGASGNEKLGGFIGMSGWLPFERQLRLLLDSRESTDDDNDPFSTEEADPFAQSSDRDDTTGDERENIPELDVLNYIRDVLDLPMLTSQDVHSDHLEDKLSSMALSSKIPVADYLQVPTFIGHGSLDLKVPVQLGEKLADFLSSALHMDVTWKAYKELGHWYSVPEEIDDIIHFLQDKVKVPITH</sequence>
<accession>A0AAF0DM81</accession>
<comment type="similarity">
    <text evidence="1">Belongs to the AB hydrolase superfamily. AB hydrolase 2 family.</text>
</comment>
<feature type="compositionally biased region" description="Acidic residues" evidence="2">
    <location>
        <begin position="179"/>
        <end position="192"/>
    </location>
</feature>